<keyword evidence="5 7" id="KW-0687">Ribonucleoprotein</keyword>
<dbReference type="GO" id="GO:0019843">
    <property type="term" value="F:rRNA binding"/>
    <property type="evidence" value="ECO:0007669"/>
    <property type="project" value="UniProtKB-UniRule"/>
</dbReference>
<dbReference type="PROSITE" id="PS00651">
    <property type="entry name" value="RIBOSOMAL_L9"/>
    <property type="match status" value="1"/>
</dbReference>
<protein>
    <recommendedName>
        <fullName evidence="6 7">Large ribosomal subunit protein bL9</fullName>
    </recommendedName>
</protein>
<evidence type="ECO:0000256" key="7">
    <source>
        <dbReference type="HAMAP-Rule" id="MF_00503"/>
    </source>
</evidence>
<dbReference type="OrthoDB" id="9788336at2"/>
<dbReference type="GO" id="GO:0006412">
    <property type="term" value="P:translation"/>
    <property type="evidence" value="ECO:0007669"/>
    <property type="project" value="UniProtKB-UniRule"/>
</dbReference>
<name>A0A1L6TCS0_PISSA</name>
<gene>
    <name evidence="7" type="primary">rplI</name>
    <name evidence="8" type="ORF">KU39_1988</name>
</gene>
<proteinExistence type="inferred from homology"/>
<keyword evidence="4 7" id="KW-0689">Ribosomal protein</keyword>
<dbReference type="HAMAP" id="MF_00503">
    <property type="entry name" value="Ribosomal_bL9"/>
    <property type="match status" value="1"/>
</dbReference>
<dbReference type="Pfam" id="PF01281">
    <property type="entry name" value="Ribosomal_L9_N"/>
    <property type="match status" value="1"/>
</dbReference>
<dbReference type="InterPro" id="IPR020594">
    <property type="entry name" value="Ribosomal_bL9_bac/chp"/>
</dbReference>
<keyword evidence="3 7" id="KW-0694">RNA-binding</keyword>
<dbReference type="Proteomes" id="UP000029558">
    <property type="component" value="Chromosome"/>
</dbReference>
<dbReference type="SUPFAM" id="SSF55653">
    <property type="entry name" value="Ribosomal protein L9 C-domain"/>
    <property type="match status" value="1"/>
</dbReference>
<dbReference type="InterPro" id="IPR009027">
    <property type="entry name" value="Ribosomal_bL9/RNase_H1_N"/>
</dbReference>
<dbReference type="InterPro" id="IPR000244">
    <property type="entry name" value="Ribosomal_bL9"/>
</dbReference>
<sequence>MQIILKEKVRNLGDLGEQVVVKSGYARNFLIPTGKAVPATAANLKEFEARRAEIERLAQEKLAEAQKCAATVTELAVITVAAKAGDEGKLFGSIGTADIAVALAEKGIEISRQDIRLSESSIRQVGEYDVELHLHSDVEVTVKVDVVAAS</sequence>
<dbReference type="InterPro" id="IPR036791">
    <property type="entry name" value="Ribosomal_bL9_C_sf"/>
</dbReference>
<evidence type="ECO:0000256" key="6">
    <source>
        <dbReference type="ARBA" id="ARBA00035292"/>
    </source>
</evidence>
<comment type="function">
    <text evidence="7">Binds to the 23S rRNA.</text>
</comment>
<dbReference type="InterPro" id="IPR020070">
    <property type="entry name" value="Ribosomal_bL9_N"/>
</dbReference>
<keyword evidence="2 7" id="KW-0699">rRNA-binding</keyword>
<evidence type="ECO:0000313" key="9">
    <source>
        <dbReference type="Proteomes" id="UP000029558"/>
    </source>
</evidence>
<evidence type="ECO:0000256" key="3">
    <source>
        <dbReference type="ARBA" id="ARBA00022884"/>
    </source>
</evidence>
<reference evidence="8 9" key="1">
    <citation type="journal article" date="2014" name="Genome Announc.">
        <title>Comparative Genome Analysis of Two Isolates of the Fish Pathogen Piscirickettsia salmonis from Different Hosts Reveals Major Differences in Virulence-Associated Secretion Systems.</title>
        <authorList>
            <person name="Bohle H."/>
            <person name="Henriquez P."/>
            <person name="Grothusen H."/>
            <person name="Navas E."/>
            <person name="Sandoval A."/>
            <person name="Bustamante F."/>
            <person name="Bustos P."/>
            <person name="Mancilla M."/>
        </authorList>
    </citation>
    <scope>NUCLEOTIDE SEQUENCE [LARGE SCALE GENOMIC DNA]</scope>
    <source>
        <strain evidence="9">B1-32597</strain>
    </source>
</reference>
<dbReference type="InterPro" id="IPR020069">
    <property type="entry name" value="Ribosomal_bL9_C"/>
</dbReference>
<evidence type="ECO:0000313" key="8">
    <source>
        <dbReference type="EMBL" id="ALB23168.1"/>
    </source>
</evidence>
<dbReference type="NCBIfam" id="TIGR00158">
    <property type="entry name" value="L9"/>
    <property type="match status" value="1"/>
</dbReference>
<dbReference type="SUPFAM" id="SSF55658">
    <property type="entry name" value="L9 N-domain-like"/>
    <property type="match status" value="1"/>
</dbReference>
<dbReference type="Gene3D" id="3.10.430.100">
    <property type="entry name" value="Ribosomal protein L9, C-terminal domain"/>
    <property type="match status" value="1"/>
</dbReference>
<evidence type="ECO:0000256" key="5">
    <source>
        <dbReference type="ARBA" id="ARBA00023274"/>
    </source>
</evidence>
<dbReference type="InterPro" id="IPR036935">
    <property type="entry name" value="Ribosomal_bL9_N_sf"/>
</dbReference>
<dbReference type="GO" id="GO:0005840">
    <property type="term" value="C:ribosome"/>
    <property type="evidence" value="ECO:0007669"/>
    <property type="project" value="UniProtKB-KW"/>
</dbReference>
<dbReference type="Pfam" id="PF03948">
    <property type="entry name" value="Ribosomal_L9_C"/>
    <property type="match status" value="1"/>
</dbReference>
<dbReference type="PANTHER" id="PTHR21368">
    <property type="entry name" value="50S RIBOSOMAL PROTEIN L9"/>
    <property type="match status" value="1"/>
</dbReference>
<dbReference type="GO" id="GO:0003735">
    <property type="term" value="F:structural constituent of ribosome"/>
    <property type="evidence" value="ECO:0007669"/>
    <property type="project" value="InterPro"/>
</dbReference>
<comment type="similarity">
    <text evidence="1 7">Belongs to the bacterial ribosomal protein bL9 family.</text>
</comment>
<accession>A0A1L6TCS0</accession>
<dbReference type="RefSeq" id="WP_027242777.1">
    <property type="nucleotide sequence ID" value="NZ_CP012508.1"/>
</dbReference>
<evidence type="ECO:0000256" key="1">
    <source>
        <dbReference type="ARBA" id="ARBA00010605"/>
    </source>
</evidence>
<evidence type="ECO:0000256" key="2">
    <source>
        <dbReference type="ARBA" id="ARBA00022730"/>
    </source>
</evidence>
<evidence type="ECO:0000256" key="4">
    <source>
        <dbReference type="ARBA" id="ARBA00022980"/>
    </source>
</evidence>
<dbReference type="Gene3D" id="3.40.5.10">
    <property type="entry name" value="Ribosomal protein L9, N-terminal domain"/>
    <property type="match status" value="1"/>
</dbReference>
<dbReference type="GO" id="GO:1990904">
    <property type="term" value="C:ribonucleoprotein complex"/>
    <property type="evidence" value="ECO:0007669"/>
    <property type="project" value="UniProtKB-KW"/>
</dbReference>
<organism evidence="8 9">
    <name type="scientific">Piscirickettsia salmonis</name>
    <dbReference type="NCBI Taxonomy" id="1238"/>
    <lineage>
        <taxon>Bacteria</taxon>
        <taxon>Pseudomonadati</taxon>
        <taxon>Pseudomonadota</taxon>
        <taxon>Gammaproteobacteria</taxon>
        <taxon>Thiotrichales</taxon>
        <taxon>Piscirickettsiaceae</taxon>
        <taxon>Piscirickettsia</taxon>
    </lineage>
</organism>
<dbReference type="EMBL" id="CP012508">
    <property type="protein sequence ID" value="ALB23168.1"/>
    <property type="molecule type" value="Genomic_DNA"/>
</dbReference>
<dbReference type="AlphaFoldDB" id="A0A1L6TCS0"/>